<proteinExistence type="predicted"/>
<dbReference type="PaxDb" id="65489-OBART07G01030.1"/>
<dbReference type="GO" id="GO:0080188">
    <property type="term" value="P:gene silencing by siRNA-directed DNA methylation"/>
    <property type="evidence" value="ECO:0007669"/>
    <property type="project" value="InterPro"/>
</dbReference>
<protein>
    <recommendedName>
        <fullName evidence="2">Factor of DNA methylation 1-5/IDN2 domain-containing protein</fullName>
    </recommendedName>
</protein>
<dbReference type="HOGENOM" id="CLU_2744020_0_0_1"/>
<dbReference type="InterPro" id="IPR045177">
    <property type="entry name" value="FDM1-5/IDN2"/>
</dbReference>
<evidence type="ECO:0000259" key="2">
    <source>
        <dbReference type="Pfam" id="PF03469"/>
    </source>
</evidence>
<organism evidence="3">
    <name type="scientific">Oryza barthii</name>
    <dbReference type="NCBI Taxonomy" id="65489"/>
    <lineage>
        <taxon>Eukaryota</taxon>
        <taxon>Viridiplantae</taxon>
        <taxon>Streptophyta</taxon>
        <taxon>Embryophyta</taxon>
        <taxon>Tracheophyta</taxon>
        <taxon>Spermatophyta</taxon>
        <taxon>Magnoliopsida</taxon>
        <taxon>Liliopsida</taxon>
        <taxon>Poales</taxon>
        <taxon>Poaceae</taxon>
        <taxon>BOP clade</taxon>
        <taxon>Oryzoideae</taxon>
        <taxon>Oryzeae</taxon>
        <taxon>Oryzinae</taxon>
        <taxon>Oryza</taxon>
    </lineage>
</organism>
<dbReference type="EnsemblPlants" id="OBART07G01030.1">
    <property type="protein sequence ID" value="OBART07G01030.1"/>
    <property type="gene ID" value="OBART07G01030"/>
</dbReference>
<feature type="compositionally biased region" description="Basic and acidic residues" evidence="1">
    <location>
        <begin position="1"/>
        <end position="10"/>
    </location>
</feature>
<reference evidence="3" key="2">
    <citation type="submission" date="2015-03" db="UniProtKB">
        <authorList>
            <consortium name="EnsemblPlants"/>
        </authorList>
    </citation>
    <scope>IDENTIFICATION</scope>
</reference>
<evidence type="ECO:0000313" key="3">
    <source>
        <dbReference type="EnsemblPlants" id="OBART07G01030.1"/>
    </source>
</evidence>
<feature type="region of interest" description="Disordered" evidence="1">
    <location>
        <begin position="1"/>
        <end position="31"/>
    </location>
</feature>
<name>A0A0D3GLJ8_9ORYZ</name>
<feature type="compositionally biased region" description="Polar residues" evidence="1">
    <location>
        <begin position="11"/>
        <end position="27"/>
    </location>
</feature>
<reference evidence="3" key="1">
    <citation type="journal article" date="2009" name="Rice">
        <title>De Novo Next Generation Sequencing of Plant Genomes.</title>
        <authorList>
            <person name="Rounsley S."/>
            <person name="Marri P.R."/>
            <person name="Yu Y."/>
            <person name="He R."/>
            <person name="Sisneros N."/>
            <person name="Goicoechea J.L."/>
            <person name="Lee S.J."/>
            <person name="Angelova A."/>
            <person name="Kudrna D."/>
            <person name="Luo M."/>
            <person name="Affourtit J."/>
            <person name="Desany B."/>
            <person name="Knight J."/>
            <person name="Niazi F."/>
            <person name="Egholm M."/>
            <person name="Wing R.A."/>
        </authorList>
    </citation>
    <scope>NUCLEOTIDE SEQUENCE [LARGE SCALE GENOMIC DNA]</scope>
    <source>
        <strain evidence="3">cv. IRGC 105608</strain>
    </source>
</reference>
<dbReference type="Proteomes" id="UP000026960">
    <property type="component" value="Chromosome 7"/>
</dbReference>
<sequence>MAKRNRELRNQDGTLSESSPSMENTSGRYPVPELWNYKENRKATLEEVKQWQTHKRWKVQAMAEFESHKIV</sequence>
<dbReference type="PANTHER" id="PTHR21596">
    <property type="entry name" value="RIBONUCLEASE P SUBUNIT P38"/>
    <property type="match status" value="1"/>
</dbReference>
<dbReference type="Pfam" id="PF03469">
    <property type="entry name" value="XH"/>
    <property type="match status" value="1"/>
</dbReference>
<dbReference type="AlphaFoldDB" id="A0A0D3GLJ8"/>
<dbReference type="Gramene" id="OBART07G01030.1">
    <property type="protein sequence ID" value="OBART07G01030.1"/>
    <property type="gene ID" value="OBART07G01030"/>
</dbReference>
<accession>A0A0D3GLJ8</accession>
<evidence type="ECO:0000256" key="1">
    <source>
        <dbReference type="SAM" id="MobiDB-lite"/>
    </source>
</evidence>
<feature type="domain" description="Factor of DNA methylation 1-5/IDN2" evidence="2">
    <location>
        <begin position="24"/>
        <end position="55"/>
    </location>
</feature>
<evidence type="ECO:0000313" key="4">
    <source>
        <dbReference type="Proteomes" id="UP000026960"/>
    </source>
</evidence>
<keyword evidence="4" id="KW-1185">Reference proteome</keyword>
<dbReference type="PANTHER" id="PTHR21596:SF3">
    <property type="entry name" value="FACTOR OF DNA METHYLATION 1-RELATED"/>
    <property type="match status" value="1"/>
</dbReference>
<dbReference type="InterPro" id="IPR005379">
    <property type="entry name" value="FDM1-5/IDN2_XH"/>
</dbReference>